<evidence type="ECO:0000256" key="1">
    <source>
        <dbReference type="ARBA" id="ARBA00022723"/>
    </source>
</evidence>
<dbReference type="GO" id="GO:0035516">
    <property type="term" value="F:broad specificity oxidative DNA demethylase activity"/>
    <property type="evidence" value="ECO:0007669"/>
    <property type="project" value="TreeGrafter"/>
</dbReference>
<dbReference type="PANTHER" id="PTHR16557">
    <property type="entry name" value="ALKYLATED DNA REPAIR PROTEIN ALKB-RELATED"/>
    <property type="match status" value="1"/>
</dbReference>
<dbReference type="PANTHER" id="PTHR16557:SF2">
    <property type="entry name" value="NUCLEIC ACID DIOXYGENASE ALKBH1"/>
    <property type="match status" value="1"/>
</dbReference>
<dbReference type="InterPro" id="IPR027450">
    <property type="entry name" value="AlkB-like"/>
</dbReference>
<feature type="binding site" evidence="6">
    <location>
        <position position="124"/>
    </location>
    <ligand>
        <name>Fe cation</name>
        <dbReference type="ChEBI" id="CHEBI:24875"/>
        <note>catalytic</note>
    </ligand>
</feature>
<evidence type="ECO:0000313" key="8">
    <source>
        <dbReference type="EMBL" id="GLK83526.1"/>
    </source>
</evidence>
<evidence type="ECO:0000256" key="6">
    <source>
        <dbReference type="PIRSR" id="PIRSR604574-2"/>
    </source>
</evidence>
<dbReference type="PROSITE" id="PS51471">
    <property type="entry name" value="FE2OG_OXY"/>
    <property type="match status" value="1"/>
</dbReference>
<feature type="binding site" evidence="5">
    <location>
        <position position="126"/>
    </location>
    <ligand>
        <name>substrate</name>
    </ligand>
</feature>
<feature type="binding site" evidence="5">
    <location>
        <begin position="111"/>
        <end position="113"/>
    </location>
    <ligand>
        <name>2-oxoglutarate</name>
        <dbReference type="ChEBI" id="CHEBI:16810"/>
    </ligand>
</feature>
<feature type="binding site" evidence="5">
    <location>
        <position position="152"/>
    </location>
    <ligand>
        <name>substrate</name>
    </ligand>
</feature>
<protein>
    <submittedName>
        <fullName evidence="8">Alkylated DNA repair dioxygenase</fullName>
    </submittedName>
</protein>
<feature type="binding site" evidence="5">
    <location>
        <begin position="196"/>
        <end position="202"/>
    </location>
    <ligand>
        <name>2-oxoglutarate</name>
        <dbReference type="ChEBI" id="CHEBI:16810"/>
    </ligand>
</feature>
<organism evidence="8 9">
    <name type="scientific">Ancylobacter defluvii</name>
    <dbReference type="NCBI Taxonomy" id="1282440"/>
    <lineage>
        <taxon>Bacteria</taxon>
        <taxon>Pseudomonadati</taxon>
        <taxon>Pseudomonadota</taxon>
        <taxon>Alphaproteobacteria</taxon>
        <taxon>Hyphomicrobiales</taxon>
        <taxon>Xanthobacteraceae</taxon>
        <taxon>Ancylobacter</taxon>
    </lineage>
</organism>
<dbReference type="SUPFAM" id="SSF51197">
    <property type="entry name" value="Clavaminate synthase-like"/>
    <property type="match status" value="1"/>
</dbReference>
<keyword evidence="3" id="KW-0560">Oxidoreductase</keyword>
<gene>
    <name evidence="8" type="ORF">GCM10017653_15950</name>
</gene>
<dbReference type="GO" id="GO:0008198">
    <property type="term" value="F:ferrous iron binding"/>
    <property type="evidence" value="ECO:0007669"/>
    <property type="project" value="TreeGrafter"/>
</dbReference>
<dbReference type="Proteomes" id="UP001143330">
    <property type="component" value="Unassembled WGS sequence"/>
</dbReference>
<evidence type="ECO:0000256" key="3">
    <source>
        <dbReference type="ARBA" id="ARBA00023002"/>
    </source>
</evidence>
<keyword evidence="1 6" id="KW-0479">Metal-binding</keyword>
<feature type="binding site" evidence="6">
    <location>
        <position position="178"/>
    </location>
    <ligand>
        <name>Fe cation</name>
        <dbReference type="ChEBI" id="CHEBI:24875"/>
        <note>catalytic</note>
    </ligand>
</feature>
<feature type="binding site" evidence="5">
    <location>
        <begin position="71"/>
        <end position="73"/>
    </location>
    <ligand>
        <name>substrate</name>
    </ligand>
</feature>
<feature type="binding site" evidence="6">
    <location>
        <position position="122"/>
    </location>
    <ligand>
        <name>Fe cation</name>
        <dbReference type="ChEBI" id="CHEBI:24875"/>
        <note>catalytic</note>
    </ligand>
</feature>
<dbReference type="GO" id="GO:0035513">
    <property type="term" value="P:oxidative RNA demethylation"/>
    <property type="evidence" value="ECO:0007669"/>
    <property type="project" value="TreeGrafter"/>
</dbReference>
<comment type="cofactor">
    <cofactor evidence="6">
        <name>Fe(2+)</name>
        <dbReference type="ChEBI" id="CHEBI:29033"/>
    </cofactor>
    <text evidence="6">Binds 1 Fe(2+) ion per subunit.</text>
</comment>
<dbReference type="EMBL" id="BSFM01000007">
    <property type="protein sequence ID" value="GLK83526.1"/>
    <property type="molecule type" value="Genomic_DNA"/>
</dbReference>
<evidence type="ECO:0000256" key="2">
    <source>
        <dbReference type="ARBA" id="ARBA00022964"/>
    </source>
</evidence>
<reference evidence="8" key="2">
    <citation type="submission" date="2023-01" db="EMBL/GenBank/DDBJ databases">
        <authorList>
            <person name="Sun Q."/>
            <person name="Evtushenko L."/>
        </authorList>
    </citation>
    <scope>NUCLEOTIDE SEQUENCE</scope>
    <source>
        <strain evidence="8">VKM B-2789</strain>
    </source>
</reference>
<dbReference type="InterPro" id="IPR037151">
    <property type="entry name" value="AlkB-like_sf"/>
</dbReference>
<evidence type="ECO:0000259" key="7">
    <source>
        <dbReference type="PROSITE" id="PS51471"/>
    </source>
</evidence>
<accession>A0A9W6JVR8</accession>
<dbReference type="AlphaFoldDB" id="A0A9W6JVR8"/>
<evidence type="ECO:0000256" key="5">
    <source>
        <dbReference type="PIRSR" id="PIRSR604574-1"/>
    </source>
</evidence>
<keyword evidence="2 8" id="KW-0223">Dioxygenase</keyword>
<comment type="caution">
    <text evidence="8">The sequence shown here is derived from an EMBL/GenBank/DDBJ whole genome shotgun (WGS) entry which is preliminary data.</text>
</comment>
<feature type="domain" description="Fe2OG dioxygenase" evidence="7">
    <location>
        <begin position="104"/>
        <end position="205"/>
    </location>
</feature>
<name>A0A9W6JVR8_9HYPH</name>
<dbReference type="Gene3D" id="2.60.120.590">
    <property type="entry name" value="Alpha-ketoglutarate-dependent dioxygenase AlkB-like"/>
    <property type="match status" value="1"/>
</dbReference>
<sequence>MIPAPLELAPGCLWWRGYLDRAAQKALVADIREVLKAAPLFSPLMPRTGKPFSVRMSNCGPLGWVSDESGYRYQPHHPVTGEPWPPFPAALRTAWDELAGAIPAPQACLINWYGPEARMGLHQDQDEQEFSAPVLSLSLGDTAIFRLGGVERRGKTCSIHLASGDALLLSGSSRLAFHGIDRILAGTSTLLSQPGRINLTLRRVHPAREERDAAL</sequence>
<dbReference type="GO" id="GO:0005737">
    <property type="term" value="C:cytoplasm"/>
    <property type="evidence" value="ECO:0007669"/>
    <property type="project" value="TreeGrafter"/>
</dbReference>
<evidence type="ECO:0000256" key="4">
    <source>
        <dbReference type="ARBA" id="ARBA00023004"/>
    </source>
</evidence>
<dbReference type="InterPro" id="IPR004574">
    <property type="entry name" value="Alkb"/>
</dbReference>
<keyword evidence="4 6" id="KW-0408">Iron</keyword>
<dbReference type="RefSeq" id="WP_213361929.1">
    <property type="nucleotide sequence ID" value="NZ_BSFM01000007.1"/>
</dbReference>
<dbReference type="Pfam" id="PF13532">
    <property type="entry name" value="2OG-FeII_Oxy_2"/>
    <property type="match status" value="1"/>
</dbReference>
<evidence type="ECO:0000313" key="9">
    <source>
        <dbReference type="Proteomes" id="UP001143330"/>
    </source>
</evidence>
<feature type="binding site" evidence="5">
    <location>
        <position position="64"/>
    </location>
    <ligand>
        <name>substrate</name>
    </ligand>
</feature>
<proteinExistence type="predicted"/>
<keyword evidence="9" id="KW-1185">Reference proteome</keyword>
<dbReference type="GO" id="GO:0035515">
    <property type="term" value="F:oxidative RNA demethylase activity"/>
    <property type="evidence" value="ECO:0007669"/>
    <property type="project" value="TreeGrafter"/>
</dbReference>
<dbReference type="InterPro" id="IPR005123">
    <property type="entry name" value="Oxoglu/Fe-dep_dioxygenase_dom"/>
</dbReference>
<reference evidence="8" key="1">
    <citation type="journal article" date="2014" name="Int. J. Syst. Evol. Microbiol.">
        <title>Complete genome sequence of Corynebacterium casei LMG S-19264T (=DSM 44701T), isolated from a smear-ripened cheese.</title>
        <authorList>
            <consortium name="US DOE Joint Genome Institute (JGI-PGF)"/>
            <person name="Walter F."/>
            <person name="Albersmeier A."/>
            <person name="Kalinowski J."/>
            <person name="Ruckert C."/>
        </authorList>
    </citation>
    <scope>NUCLEOTIDE SEQUENCE</scope>
    <source>
        <strain evidence="8">VKM B-2789</strain>
    </source>
</reference>